<evidence type="ECO:0000313" key="2">
    <source>
        <dbReference type="EMBL" id="OAE21160.1"/>
    </source>
</evidence>
<reference evidence="2" key="1">
    <citation type="submission" date="2016-03" db="EMBL/GenBank/DDBJ databases">
        <title>Mechanisms controlling the formation of the plant cell surface in tip-growing cells are functionally conserved among land plants.</title>
        <authorList>
            <person name="Honkanen S."/>
            <person name="Jones V.A."/>
            <person name="Morieri G."/>
            <person name="Champion C."/>
            <person name="Hetherington A.J."/>
            <person name="Kelly S."/>
            <person name="Saint-Marcoux D."/>
            <person name="Proust H."/>
            <person name="Prescott H."/>
            <person name="Dolan L."/>
        </authorList>
    </citation>
    <scope>NUCLEOTIDE SEQUENCE [LARGE SCALE GENOMIC DNA]</scope>
    <source>
        <tissue evidence="2">Whole gametophyte</tissue>
    </source>
</reference>
<feature type="coiled-coil region" evidence="1">
    <location>
        <begin position="254"/>
        <end position="288"/>
    </location>
</feature>
<dbReference type="AlphaFoldDB" id="A0A176VJV3"/>
<keyword evidence="1" id="KW-0175">Coiled coil</keyword>
<protein>
    <submittedName>
        <fullName evidence="2">Uncharacterized protein</fullName>
    </submittedName>
</protein>
<evidence type="ECO:0000313" key="3">
    <source>
        <dbReference type="Proteomes" id="UP000077202"/>
    </source>
</evidence>
<name>A0A176VJV3_MARPO</name>
<dbReference type="EMBL" id="LVLJ01003524">
    <property type="protein sequence ID" value="OAE21160.1"/>
    <property type="molecule type" value="Genomic_DNA"/>
</dbReference>
<comment type="caution">
    <text evidence="2">The sequence shown here is derived from an EMBL/GenBank/DDBJ whole genome shotgun (WGS) entry which is preliminary data.</text>
</comment>
<gene>
    <name evidence="2" type="ORF">AXG93_872s1290</name>
</gene>
<organism evidence="2 3">
    <name type="scientific">Marchantia polymorpha subsp. ruderalis</name>
    <dbReference type="NCBI Taxonomy" id="1480154"/>
    <lineage>
        <taxon>Eukaryota</taxon>
        <taxon>Viridiplantae</taxon>
        <taxon>Streptophyta</taxon>
        <taxon>Embryophyta</taxon>
        <taxon>Marchantiophyta</taxon>
        <taxon>Marchantiopsida</taxon>
        <taxon>Marchantiidae</taxon>
        <taxon>Marchantiales</taxon>
        <taxon>Marchantiaceae</taxon>
        <taxon>Marchantia</taxon>
    </lineage>
</organism>
<proteinExistence type="predicted"/>
<sequence>MAALDVGCSGNDLAVAHAQQIDVVANQADRGHRLVLLGHHTVLTLVQILNIALQVGVHVQISGHGIHDLRQQAQVPVQLGHRRHRRLPLATSATSLRRERDRSLRRDLQYLDTAGRIPTFSSLSLSPPPFLFVPRYVCSEADNRRKGDKPEREVRSELEEALLLFPGENRRYDFGGGAPRDYNFAGRRRAAVTMSHATLAFSSAGSATVADLSRDLRDLGQVVDALQRNLLIHPNLERELDHLREGNQNIMNREDSIIKELEGLRLEMKELRAQQAEIMQRENDMKEAICDMRKGHKEVNARQEDMKREIMRVAGC</sequence>
<keyword evidence="3" id="KW-1185">Reference proteome</keyword>
<evidence type="ECO:0000256" key="1">
    <source>
        <dbReference type="SAM" id="Coils"/>
    </source>
</evidence>
<accession>A0A176VJV3</accession>
<dbReference type="Proteomes" id="UP000077202">
    <property type="component" value="Unassembled WGS sequence"/>
</dbReference>